<dbReference type="EMBL" id="VEVO01000010">
    <property type="protein sequence ID" value="KAF0036216.1"/>
    <property type="molecule type" value="Genomic_DNA"/>
</dbReference>
<accession>A0A6A4SLW6</accession>
<proteinExistence type="predicted"/>
<gene>
    <name evidence="2" type="ORF">F2P81_011528</name>
</gene>
<evidence type="ECO:0000313" key="2">
    <source>
        <dbReference type="EMBL" id="KAF0036216.1"/>
    </source>
</evidence>
<reference evidence="2 3" key="1">
    <citation type="submission" date="2019-06" db="EMBL/GenBank/DDBJ databases">
        <title>Draft genomes of female and male turbot (Scophthalmus maximus).</title>
        <authorList>
            <person name="Xu H."/>
            <person name="Xu X.-W."/>
            <person name="Shao C."/>
            <person name="Chen S."/>
        </authorList>
    </citation>
    <scope>NUCLEOTIDE SEQUENCE [LARGE SCALE GENOMIC DNA]</scope>
    <source>
        <strain evidence="2">Ysfricsl-2016a</strain>
        <tissue evidence="2">Blood</tissue>
    </source>
</reference>
<sequence>MFTTVHAAKPNLSSARLILNNLLCPGPRQCNINTDSPKKKGPSDPTYHPECPPHLSTLGMQSSLDSGTPPQFGCDKGAVRSTLRTHAFWLAALHIKQAGLSHSAQAAATKSESPALSTRSILAL</sequence>
<organism evidence="2 3">
    <name type="scientific">Scophthalmus maximus</name>
    <name type="common">Turbot</name>
    <name type="synonym">Psetta maxima</name>
    <dbReference type="NCBI Taxonomy" id="52904"/>
    <lineage>
        <taxon>Eukaryota</taxon>
        <taxon>Metazoa</taxon>
        <taxon>Chordata</taxon>
        <taxon>Craniata</taxon>
        <taxon>Vertebrata</taxon>
        <taxon>Euteleostomi</taxon>
        <taxon>Actinopterygii</taxon>
        <taxon>Neopterygii</taxon>
        <taxon>Teleostei</taxon>
        <taxon>Neoteleostei</taxon>
        <taxon>Acanthomorphata</taxon>
        <taxon>Carangaria</taxon>
        <taxon>Pleuronectiformes</taxon>
        <taxon>Pleuronectoidei</taxon>
        <taxon>Scophthalmidae</taxon>
        <taxon>Scophthalmus</taxon>
    </lineage>
</organism>
<name>A0A6A4SLW6_SCOMX</name>
<protein>
    <submittedName>
        <fullName evidence="2">Uncharacterized protein</fullName>
    </submittedName>
</protein>
<evidence type="ECO:0000256" key="1">
    <source>
        <dbReference type="SAM" id="MobiDB-lite"/>
    </source>
</evidence>
<dbReference type="AlphaFoldDB" id="A0A6A4SLW6"/>
<evidence type="ECO:0000313" key="3">
    <source>
        <dbReference type="Proteomes" id="UP000438429"/>
    </source>
</evidence>
<feature type="region of interest" description="Disordered" evidence="1">
    <location>
        <begin position="31"/>
        <end position="54"/>
    </location>
</feature>
<dbReference type="Proteomes" id="UP000438429">
    <property type="component" value="Unassembled WGS sequence"/>
</dbReference>
<comment type="caution">
    <text evidence="2">The sequence shown here is derived from an EMBL/GenBank/DDBJ whole genome shotgun (WGS) entry which is preliminary data.</text>
</comment>